<comment type="function">
    <text evidence="8">Component of the sequence-specific heterotrimeric transcription factor (NF-Y) which specifically recognizes a 5'-CCAAT-3' box motif found in the promoters of its target genes.</text>
</comment>
<comment type="subcellular location">
    <subcellularLocation>
        <location evidence="1 8">Nucleus</location>
    </subcellularLocation>
</comment>
<evidence type="ECO:0000256" key="5">
    <source>
        <dbReference type="ARBA" id="ARBA00023163"/>
    </source>
</evidence>
<comment type="similarity">
    <text evidence="8">Belongs to the NFYA/HAP2 subunit family.</text>
</comment>
<dbReference type="PROSITE" id="PS51152">
    <property type="entry name" value="NFYA_HAP2_2"/>
    <property type="match status" value="1"/>
</dbReference>
<dbReference type="PROSITE" id="PS00686">
    <property type="entry name" value="NFYA_HAP2_1"/>
    <property type="match status" value="1"/>
</dbReference>
<dbReference type="PRINTS" id="PR00616">
    <property type="entry name" value="CCAATSUBUNTB"/>
</dbReference>
<feature type="compositionally biased region" description="Basic and acidic residues" evidence="9">
    <location>
        <begin position="58"/>
        <end position="68"/>
    </location>
</feature>
<evidence type="ECO:0000256" key="3">
    <source>
        <dbReference type="ARBA" id="ARBA00023125"/>
    </source>
</evidence>
<accession>A0ABD1PBI1</accession>
<dbReference type="GO" id="GO:0003700">
    <property type="term" value="F:DNA-binding transcription factor activity"/>
    <property type="evidence" value="ECO:0007669"/>
    <property type="project" value="UniProtKB-UniRule"/>
</dbReference>
<comment type="subunit">
    <text evidence="7">Heterotrimeric transcription factor composed of three components, NF-YA, NF-YB and NF-YC. NF-YB and NF-YC must interact and dimerize for NF-YA association and DNA binding.</text>
</comment>
<evidence type="ECO:0000256" key="9">
    <source>
        <dbReference type="SAM" id="MobiDB-lite"/>
    </source>
</evidence>
<feature type="compositionally biased region" description="Polar residues" evidence="9">
    <location>
        <begin position="48"/>
        <end position="57"/>
    </location>
</feature>
<evidence type="ECO:0000313" key="11">
    <source>
        <dbReference type="Proteomes" id="UP001604336"/>
    </source>
</evidence>
<reference evidence="11" key="1">
    <citation type="submission" date="2024-07" db="EMBL/GenBank/DDBJ databases">
        <title>Two chromosome-level genome assemblies of Korean endemic species Abeliophyllum distichum and Forsythia ovata (Oleaceae).</title>
        <authorList>
            <person name="Jang H."/>
        </authorList>
    </citation>
    <scope>NUCLEOTIDE SEQUENCE [LARGE SCALE GENOMIC DNA]</scope>
</reference>
<evidence type="ECO:0000256" key="1">
    <source>
        <dbReference type="ARBA" id="ARBA00004123"/>
    </source>
</evidence>
<comment type="caution">
    <text evidence="10">The sequence shown here is derived from an EMBL/GenBank/DDBJ whole genome shotgun (WGS) entry which is preliminary data.</text>
</comment>
<protein>
    <recommendedName>
        <fullName evidence="8">Nuclear transcription factor Y subunit</fullName>
    </recommendedName>
</protein>
<feature type="region of interest" description="Disordered" evidence="9">
    <location>
        <begin position="1"/>
        <end position="83"/>
    </location>
</feature>
<gene>
    <name evidence="10" type="ORF">Adt_44672</name>
</gene>
<keyword evidence="6 8" id="KW-0539">Nucleus</keyword>
<keyword evidence="5 8" id="KW-0804">Transcription</keyword>
<dbReference type="Pfam" id="PF02045">
    <property type="entry name" value="CBFB_NFYA"/>
    <property type="match status" value="1"/>
</dbReference>
<evidence type="ECO:0000256" key="6">
    <source>
        <dbReference type="ARBA" id="ARBA00023242"/>
    </source>
</evidence>
<dbReference type="PANTHER" id="PTHR12632">
    <property type="entry name" value="TRANSCRIPTION FACTOR NF-Y ALPHA-RELATED"/>
    <property type="match status" value="1"/>
</dbReference>
<dbReference type="InterPro" id="IPR018362">
    <property type="entry name" value="CCAAT-binding_factor_CS"/>
</dbReference>
<evidence type="ECO:0000256" key="2">
    <source>
        <dbReference type="ARBA" id="ARBA00023015"/>
    </source>
</evidence>
<dbReference type="GO" id="GO:0003677">
    <property type="term" value="F:DNA binding"/>
    <property type="evidence" value="ECO:0007669"/>
    <property type="project" value="UniProtKB-KW"/>
</dbReference>
<keyword evidence="3 8" id="KW-0238">DNA-binding</keyword>
<evidence type="ECO:0000256" key="4">
    <source>
        <dbReference type="ARBA" id="ARBA00023159"/>
    </source>
</evidence>
<feature type="compositionally biased region" description="Polar residues" evidence="9">
    <location>
        <begin position="15"/>
        <end position="25"/>
    </location>
</feature>
<feature type="region of interest" description="Disordered" evidence="9">
    <location>
        <begin position="178"/>
        <end position="263"/>
    </location>
</feature>
<proteinExistence type="inferred from homology"/>
<feature type="compositionally biased region" description="Polar residues" evidence="9">
    <location>
        <begin position="202"/>
        <end position="241"/>
    </location>
</feature>
<evidence type="ECO:0000256" key="7">
    <source>
        <dbReference type="ARBA" id="ARBA00025911"/>
    </source>
</evidence>
<dbReference type="AlphaFoldDB" id="A0ABD1PBI1"/>
<name>A0ABD1PBI1_9LAMI</name>
<dbReference type="Gene3D" id="6.10.250.2430">
    <property type="match status" value="1"/>
</dbReference>
<dbReference type="Proteomes" id="UP001604336">
    <property type="component" value="Unassembled WGS sequence"/>
</dbReference>
<evidence type="ECO:0000256" key="8">
    <source>
        <dbReference type="RuleBase" id="RU367155"/>
    </source>
</evidence>
<organism evidence="10 11">
    <name type="scientific">Abeliophyllum distichum</name>
    <dbReference type="NCBI Taxonomy" id="126358"/>
    <lineage>
        <taxon>Eukaryota</taxon>
        <taxon>Viridiplantae</taxon>
        <taxon>Streptophyta</taxon>
        <taxon>Embryophyta</taxon>
        <taxon>Tracheophyta</taxon>
        <taxon>Spermatophyta</taxon>
        <taxon>Magnoliopsida</taxon>
        <taxon>eudicotyledons</taxon>
        <taxon>Gunneridae</taxon>
        <taxon>Pentapetalae</taxon>
        <taxon>asterids</taxon>
        <taxon>lamiids</taxon>
        <taxon>Lamiales</taxon>
        <taxon>Oleaceae</taxon>
        <taxon>Forsythieae</taxon>
        <taxon>Abeliophyllum</taxon>
    </lineage>
</organism>
<sequence length="299" mass="33244">MPTLAKNNDRPLETGVQSFQSSTPYTRPWGRGFGNSGMPLIREGADESITSRTSQSQGKDKGSFKETEINAPHSGSNGSNQREQQQLLDINSQMKLVGHSIMLTPYPYPDPQYGEIMTYGAPVQQQFLGYLPARMPLPLNLEEEPVYVNAKQYHGILRRRQIRAKAELEKKAVKVRKPYLHESRHQHAMRRARGSGGRFLNTKKNSTTEQSKSGSIIPTQSCNSSGSEHLSTNCDVISDNQGDGGSRVQDKHTEQTLSNGNSNGHALLFYLTQSTRNEQASGHFSQDNWSLLVNQGPTK</sequence>
<keyword evidence="11" id="KW-1185">Reference proteome</keyword>
<keyword evidence="4" id="KW-0010">Activator</keyword>
<dbReference type="GO" id="GO:0005634">
    <property type="term" value="C:nucleus"/>
    <property type="evidence" value="ECO:0007669"/>
    <property type="project" value="UniProtKB-SubCell"/>
</dbReference>
<dbReference type="InterPro" id="IPR001289">
    <property type="entry name" value="NFYA"/>
</dbReference>
<keyword evidence="2 8" id="KW-0805">Transcription regulation</keyword>
<dbReference type="SMART" id="SM00521">
    <property type="entry name" value="CBF"/>
    <property type="match status" value="1"/>
</dbReference>
<evidence type="ECO:0000313" key="10">
    <source>
        <dbReference type="EMBL" id="KAL2461252.1"/>
    </source>
</evidence>
<feature type="compositionally biased region" description="Polar residues" evidence="9">
    <location>
        <begin position="73"/>
        <end position="83"/>
    </location>
</feature>
<dbReference type="EMBL" id="JBFOLK010000014">
    <property type="protein sequence ID" value="KAL2461252.1"/>
    <property type="molecule type" value="Genomic_DNA"/>
</dbReference>